<dbReference type="OrthoDB" id="3668341at2759"/>
<dbReference type="Proteomes" id="UP000800039">
    <property type="component" value="Unassembled WGS sequence"/>
</dbReference>
<proteinExistence type="predicted"/>
<evidence type="ECO:0000313" key="1">
    <source>
        <dbReference type="EMBL" id="KAF1844085.1"/>
    </source>
</evidence>
<name>A0A9P4L6R3_9PLEO</name>
<dbReference type="AlphaFoldDB" id="A0A9P4L6R3"/>
<protein>
    <submittedName>
        <fullName evidence="1">Uncharacterized protein</fullName>
    </submittedName>
</protein>
<sequence>MADMEDDFLFDSKDYDNSVSTFLLNSTAFSDVNMDLIARFNSKKGRIGTKTLAPQDNDTVLTKDRRCGRLVYKPAVAVESGESSRTTDKNDIYTTVADYVITPQLAYFHVNVPLFDSGVVNFDKIGILYEFLNGFYIVYESLQPQTGRPTIHRAWMPQSGVGSYLKAEWLSLPKIQVGPYGAGVPTSDGWWNVHSTTIQYLRLSCLMKAQEIELEVCKAKEEKRQEVNLRRCVDVLGVQFGRIIDALYGTRRVQEAEAAKATEKFMEEFMDFDF</sequence>
<dbReference type="GeneID" id="63844109"/>
<gene>
    <name evidence="1" type="ORF">K460DRAFT_157415</name>
</gene>
<dbReference type="RefSeq" id="XP_040786648.1">
    <property type="nucleotide sequence ID" value="XM_040926857.1"/>
</dbReference>
<organism evidence="1 2">
    <name type="scientific">Cucurbitaria berberidis CBS 394.84</name>
    <dbReference type="NCBI Taxonomy" id="1168544"/>
    <lineage>
        <taxon>Eukaryota</taxon>
        <taxon>Fungi</taxon>
        <taxon>Dikarya</taxon>
        <taxon>Ascomycota</taxon>
        <taxon>Pezizomycotina</taxon>
        <taxon>Dothideomycetes</taxon>
        <taxon>Pleosporomycetidae</taxon>
        <taxon>Pleosporales</taxon>
        <taxon>Pleosporineae</taxon>
        <taxon>Cucurbitariaceae</taxon>
        <taxon>Cucurbitaria</taxon>
    </lineage>
</organism>
<reference evidence="1" key="1">
    <citation type="submission" date="2020-01" db="EMBL/GenBank/DDBJ databases">
        <authorList>
            <consortium name="DOE Joint Genome Institute"/>
            <person name="Haridas S."/>
            <person name="Albert R."/>
            <person name="Binder M."/>
            <person name="Bloem J."/>
            <person name="Labutti K."/>
            <person name="Salamov A."/>
            <person name="Andreopoulos B."/>
            <person name="Baker S.E."/>
            <person name="Barry K."/>
            <person name="Bills G."/>
            <person name="Bluhm B.H."/>
            <person name="Cannon C."/>
            <person name="Castanera R."/>
            <person name="Culley D.E."/>
            <person name="Daum C."/>
            <person name="Ezra D."/>
            <person name="Gonzalez J.B."/>
            <person name="Henrissat B."/>
            <person name="Kuo A."/>
            <person name="Liang C."/>
            <person name="Lipzen A."/>
            <person name="Lutzoni F."/>
            <person name="Magnuson J."/>
            <person name="Mondo S."/>
            <person name="Nolan M."/>
            <person name="Ohm R."/>
            <person name="Pangilinan J."/>
            <person name="Park H.-J."/>
            <person name="Ramirez L."/>
            <person name="Alfaro M."/>
            <person name="Sun H."/>
            <person name="Tritt A."/>
            <person name="Yoshinaga Y."/>
            <person name="Zwiers L.-H."/>
            <person name="Turgeon B.G."/>
            <person name="Goodwin S.B."/>
            <person name="Spatafora J.W."/>
            <person name="Crous P.W."/>
            <person name="Grigoriev I.V."/>
        </authorList>
    </citation>
    <scope>NUCLEOTIDE SEQUENCE</scope>
    <source>
        <strain evidence="1">CBS 394.84</strain>
    </source>
</reference>
<evidence type="ECO:0000313" key="2">
    <source>
        <dbReference type="Proteomes" id="UP000800039"/>
    </source>
</evidence>
<dbReference type="EMBL" id="ML976617">
    <property type="protein sequence ID" value="KAF1844085.1"/>
    <property type="molecule type" value="Genomic_DNA"/>
</dbReference>
<comment type="caution">
    <text evidence="1">The sequence shown here is derived from an EMBL/GenBank/DDBJ whole genome shotgun (WGS) entry which is preliminary data.</text>
</comment>
<keyword evidence="2" id="KW-1185">Reference proteome</keyword>
<accession>A0A9P4L6R3</accession>